<dbReference type="Proteomes" id="UP000294813">
    <property type="component" value="Unassembled WGS sequence"/>
</dbReference>
<evidence type="ECO:0000256" key="1">
    <source>
        <dbReference type="SAM" id="Coils"/>
    </source>
</evidence>
<proteinExistence type="predicted"/>
<keyword evidence="1" id="KW-0175">Coiled coil</keyword>
<accession>A0A4R2RYQ7</accession>
<reference evidence="2 3" key="1">
    <citation type="submission" date="2019-03" db="EMBL/GenBank/DDBJ databases">
        <title>Genomic Encyclopedia of Type Strains, Phase IV (KMG-IV): sequencing the most valuable type-strain genomes for metagenomic binning, comparative biology and taxonomic classification.</title>
        <authorList>
            <person name="Goeker M."/>
        </authorList>
    </citation>
    <scope>NUCLEOTIDE SEQUENCE [LARGE SCALE GENOMIC DNA]</scope>
    <source>
        <strain evidence="2 3">DSM 11170</strain>
    </source>
</reference>
<dbReference type="EMBL" id="SLXT01000002">
    <property type="protein sequence ID" value="TCP68664.1"/>
    <property type="molecule type" value="Genomic_DNA"/>
</dbReference>
<feature type="coiled-coil region" evidence="1">
    <location>
        <begin position="11"/>
        <end position="38"/>
    </location>
</feature>
<dbReference type="RefSeq" id="WP_131917868.1">
    <property type="nucleotide sequence ID" value="NZ_JAOQNU010000002.1"/>
</dbReference>
<keyword evidence="3" id="KW-1185">Reference proteome</keyword>
<evidence type="ECO:0000313" key="3">
    <source>
        <dbReference type="Proteomes" id="UP000294813"/>
    </source>
</evidence>
<name>A0A4R2RYQ7_9FIRM</name>
<sequence>MEHLATWVLEYYQINESIKDLNERKKQLKETIETTMIQHEIPRVDASTDHGQRIAAMLMGKIEKGLDKDKLCEKFGVKKSDLTIDNFMLWVEQGLITPEEFQQYKFEEQRTVVSIKKAPKGRKGRAPKSAAAE</sequence>
<organism evidence="2 3">
    <name type="scientific">Heliophilum fasciatum</name>
    <dbReference type="NCBI Taxonomy" id="35700"/>
    <lineage>
        <taxon>Bacteria</taxon>
        <taxon>Bacillati</taxon>
        <taxon>Bacillota</taxon>
        <taxon>Clostridia</taxon>
        <taxon>Eubacteriales</taxon>
        <taxon>Heliobacteriaceae</taxon>
        <taxon>Heliophilum</taxon>
    </lineage>
</organism>
<comment type="caution">
    <text evidence="2">The sequence shown here is derived from an EMBL/GenBank/DDBJ whole genome shotgun (WGS) entry which is preliminary data.</text>
</comment>
<evidence type="ECO:0000313" key="2">
    <source>
        <dbReference type="EMBL" id="TCP68664.1"/>
    </source>
</evidence>
<protein>
    <submittedName>
        <fullName evidence="2">Uncharacterized protein</fullName>
    </submittedName>
</protein>
<dbReference type="AlphaFoldDB" id="A0A4R2RYQ7"/>
<gene>
    <name evidence="2" type="ORF">EDD73_10260</name>
</gene>